<dbReference type="InterPro" id="IPR051044">
    <property type="entry name" value="MAG_DAG_Lipase"/>
</dbReference>
<dbReference type="Gene3D" id="3.40.50.1820">
    <property type="entry name" value="alpha/beta hydrolase"/>
    <property type="match status" value="1"/>
</dbReference>
<keyword evidence="3" id="KW-1185">Reference proteome</keyword>
<dbReference type="SUPFAM" id="SSF53474">
    <property type="entry name" value="alpha/beta-Hydrolases"/>
    <property type="match status" value="1"/>
</dbReference>
<name>A0ABS9UCR0_9BACL</name>
<reference evidence="2 3" key="1">
    <citation type="submission" date="2022-03" db="EMBL/GenBank/DDBJ databases">
        <authorList>
            <person name="Jo J.-H."/>
            <person name="Im W.-T."/>
        </authorList>
    </citation>
    <scope>NUCLEOTIDE SEQUENCE [LARGE SCALE GENOMIC DNA]</scope>
    <source>
        <strain evidence="2 3">MA9</strain>
    </source>
</reference>
<dbReference type="Pfam" id="PF12146">
    <property type="entry name" value="Hydrolase_4"/>
    <property type="match status" value="1"/>
</dbReference>
<evidence type="ECO:0000313" key="2">
    <source>
        <dbReference type="EMBL" id="MCH7322127.1"/>
    </source>
</evidence>
<protein>
    <submittedName>
        <fullName evidence="2">Lysophospholipase</fullName>
    </submittedName>
</protein>
<dbReference type="RefSeq" id="WP_241369191.1">
    <property type="nucleotide sequence ID" value="NZ_JAKZFC010000003.1"/>
</dbReference>
<dbReference type="PANTHER" id="PTHR11614">
    <property type="entry name" value="PHOSPHOLIPASE-RELATED"/>
    <property type="match status" value="1"/>
</dbReference>
<dbReference type="Proteomes" id="UP001316087">
    <property type="component" value="Unassembled WGS sequence"/>
</dbReference>
<dbReference type="EMBL" id="JAKZFC010000003">
    <property type="protein sequence ID" value="MCH7322127.1"/>
    <property type="molecule type" value="Genomic_DNA"/>
</dbReference>
<dbReference type="InterPro" id="IPR029058">
    <property type="entry name" value="AB_hydrolase_fold"/>
</dbReference>
<proteinExistence type="predicted"/>
<evidence type="ECO:0000313" key="3">
    <source>
        <dbReference type="Proteomes" id="UP001316087"/>
    </source>
</evidence>
<feature type="domain" description="Serine aminopeptidase S33" evidence="1">
    <location>
        <begin position="24"/>
        <end position="287"/>
    </location>
</feature>
<organism evidence="2 3">
    <name type="scientific">Solibacillus palustris</name>
    <dbReference type="NCBI Taxonomy" id="2908203"/>
    <lineage>
        <taxon>Bacteria</taxon>
        <taxon>Bacillati</taxon>
        <taxon>Bacillota</taxon>
        <taxon>Bacilli</taxon>
        <taxon>Bacillales</taxon>
        <taxon>Caryophanaceae</taxon>
        <taxon>Solibacillus</taxon>
    </lineage>
</organism>
<sequence>MEKNTFYLTMSDGYDIFVRTLKPQHPNKHIHILHGMAEHSERYEQFAEVLCAQGYYVTTHDHRGHGYTAANNGILGYFDLENGFERVVEDVREILEHLKLQDLGKPILFGHSMGSFIARRFTQKYSMQIERLILSGTGSSSLMHKAGHVLASQLVHLKGPAEPSKLMNQLSFGSFNAQVPNPKTEFDWLTSDQTVVQKYINDPFCGFVSTNQFYADLTGAMATLDNHTGNVSIRSDLKILLVSGTHDPVGEKQAKGVLKVGKQLVDAGVEHVKVQLFEGMRHEILNEIGKEKVYESIIRWLEHE</sequence>
<evidence type="ECO:0000259" key="1">
    <source>
        <dbReference type="Pfam" id="PF12146"/>
    </source>
</evidence>
<accession>A0ABS9UCR0</accession>
<dbReference type="InterPro" id="IPR022742">
    <property type="entry name" value="Hydrolase_4"/>
</dbReference>
<comment type="caution">
    <text evidence="2">The sequence shown here is derived from an EMBL/GenBank/DDBJ whole genome shotgun (WGS) entry which is preliminary data.</text>
</comment>
<gene>
    <name evidence="2" type="ORF">LZ480_09515</name>
</gene>